<organism evidence="4 5">
    <name type="scientific">Tepidibacter thalassicus DSM 15285</name>
    <dbReference type="NCBI Taxonomy" id="1123350"/>
    <lineage>
        <taxon>Bacteria</taxon>
        <taxon>Bacillati</taxon>
        <taxon>Bacillota</taxon>
        <taxon>Clostridia</taxon>
        <taxon>Peptostreptococcales</taxon>
        <taxon>Peptostreptococcaceae</taxon>
        <taxon>Tepidibacter</taxon>
    </lineage>
</organism>
<feature type="coiled-coil region" evidence="1">
    <location>
        <begin position="52"/>
        <end position="79"/>
    </location>
</feature>
<proteinExistence type="predicted"/>
<dbReference type="Pfam" id="PF26347">
    <property type="entry name" value="YtrI_sporulation"/>
    <property type="match status" value="1"/>
</dbReference>
<evidence type="ECO:0000259" key="3">
    <source>
        <dbReference type="Pfam" id="PF26347"/>
    </source>
</evidence>
<feature type="domain" description="Sporulation membrane protein YtrI C-terminal" evidence="3">
    <location>
        <begin position="82"/>
        <end position="152"/>
    </location>
</feature>
<dbReference type="STRING" id="1123350.SAMN02744040_00304"/>
<gene>
    <name evidence="4" type="ORF">SAMN02744040_00304</name>
</gene>
<dbReference type="OrthoDB" id="1908598at2"/>
<reference evidence="5" key="1">
    <citation type="submission" date="2016-11" db="EMBL/GenBank/DDBJ databases">
        <authorList>
            <person name="Varghese N."/>
            <person name="Submissions S."/>
        </authorList>
    </citation>
    <scope>NUCLEOTIDE SEQUENCE [LARGE SCALE GENOMIC DNA]</scope>
    <source>
        <strain evidence="5">DSM 15285</strain>
    </source>
</reference>
<dbReference type="RefSeq" id="WP_072723099.1">
    <property type="nucleotide sequence ID" value="NZ_FQXH01000005.1"/>
</dbReference>
<keyword evidence="5" id="KW-1185">Reference proteome</keyword>
<accession>A0A1M5NZK7</accession>
<dbReference type="AlphaFoldDB" id="A0A1M5NZK7"/>
<evidence type="ECO:0000313" key="5">
    <source>
        <dbReference type="Proteomes" id="UP000242520"/>
    </source>
</evidence>
<dbReference type="InterPro" id="IPR058620">
    <property type="entry name" value="YtrI_C"/>
</dbReference>
<protein>
    <recommendedName>
        <fullName evidence="3">Sporulation membrane protein YtrI C-terminal domain-containing protein</fullName>
    </recommendedName>
</protein>
<sequence>MDILKEPKFKYILFLLTGIIIGYILGITSINMLISYRIDKYYEEITYLNTIIEDKNIKLQKLEEAINNKKVVLKDIEIILLYKGDEIEKLKLKKYIKEKYNILLGKEIKSIDIDLVSEIIDKRIMKIENREYKLTVNKLLLSEILKLWINIEVLN</sequence>
<name>A0A1M5NZK7_9FIRM</name>
<keyword evidence="1" id="KW-0175">Coiled coil</keyword>
<keyword evidence="2" id="KW-0812">Transmembrane</keyword>
<feature type="transmembrane region" description="Helical" evidence="2">
    <location>
        <begin position="12"/>
        <end position="34"/>
    </location>
</feature>
<evidence type="ECO:0000313" key="4">
    <source>
        <dbReference type="EMBL" id="SHG94895.1"/>
    </source>
</evidence>
<evidence type="ECO:0000256" key="1">
    <source>
        <dbReference type="SAM" id="Coils"/>
    </source>
</evidence>
<dbReference type="EMBL" id="FQXH01000005">
    <property type="protein sequence ID" value="SHG94895.1"/>
    <property type="molecule type" value="Genomic_DNA"/>
</dbReference>
<dbReference type="Proteomes" id="UP000242520">
    <property type="component" value="Unassembled WGS sequence"/>
</dbReference>
<evidence type="ECO:0000256" key="2">
    <source>
        <dbReference type="SAM" id="Phobius"/>
    </source>
</evidence>
<keyword evidence="2" id="KW-0472">Membrane</keyword>
<keyword evidence="2" id="KW-1133">Transmembrane helix</keyword>